<keyword evidence="1" id="KW-0472">Membrane</keyword>
<dbReference type="EMBL" id="RYFG02000090">
    <property type="protein sequence ID" value="TRW95396.1"/>
    <property type="molecule type" value="Genomic_DNA"/>
</dbReference>
<feature type="transmembrane region" description="Helical" evidence="1">
    <location>
        <begin position="12"/>
        <end position="33"/>
    </location>
</feature>
<protein>
    <recommendedName>
        <fullName evidence="4">Amino acid permease/ SLC12A domain-containing protein</fullName>
    </recommendedName>
</protein>
<dbReference type="RefSeq" id="WP_127030498.1">
    <property type="nucleotide sequence ID" value="NZ_RYFG02000090.1"/>
</dbReference>
<feature type="transmembrane region" description="Helical" evidence="1">
    <location>
        <begin position="54"/>
        <end position="76"/>
    </location>
</feature>
<dbReference type="Proteomes" id="UP000733744">
    <property type="component" value="Unassembled WGS sequence"/>
</dbReference>
<evidence type="ECO:0000256" key="1">
    <source>
        <dbReference type="SAM" id="Phobius"/>
    </source>
</evidence>
<evidence type="ECO:0008006" key="4">
    <source>
        <dbReference type="Google" id="ProtNLM"/>
    </source>
</evidence>
<reference evidence="2 3" key="1">
    <citation type="journal article" date="2019" name="Antonie Van Leeuwenhoek">
        <title>Description of 'Ca. Methylobacter oryzae' KRF1, a novel species from the environmentally important Methylobacter clade 2.</title>
        <authorList>
            <person name="Khatri K."/>
            <person name="Mohite J.A."/>
            <person name="Pandit P.S."/>
            <person name="Bahulikar R."/>
            <person name="Rahalkar M.C."/>
        </authorList>
    </citation>
    <scope>NUCLEOTIDE SEQUENCE [LARGE SCALE GENOMIC DNA]</scope>
    <source>
        <strain evidence="2 3">KRF1</strain>
    </source>
</reference>
<accession>A0ABY3CBX1</accession>
<proteinExistence type="predicted"/>
<feature type="transmembrane region" description="Helical" evidence="1">
    <location>
        <begin position="82"/>
        <end position="106"/>
    </location>
</feature>
<name>A0ABY3CBX1_9GAMM</name>
<sequence length="115" mass="12896">MLSPTELDATATVFIGLAWVFFVAGGFICVLNFKLFLDWVVYRMKKLPEESYKYISPIPILGSLFVALTLGTLASIQATKIIGAVLIAMDMGGIHWMVLGICYQMLRSAYRRIRK</sequence>
<keyword evidence="3" id="KW-1185">Reference proteome</keyword>
<comment type="caution">
    <text evidence="2">The sequence shown here is derived from an EMBL/GenBank/DDBJ whole genome shotgun (WGS) entry which is preliminary data.</text>
</comment>
<organism evidence="2 3">
    <name type="scientific">Candidatus Methylobacter oryzae</name>
    <dbReference type="NCBI Taxonomy" id="2497749"/>
    <lineage>
        <taxon>Bacteria</taxon>
        <taxon>Pseudomonadati</taxon>
        <taxon>Pseudomonadota</taxon>
        <taxon>Gammaproteobacteria</taxon>
        <taxon>Methylococcales</taxon>
        <taxon>Methylococcaceae</taxon>
        <taxon>Methylobacter</taxon>
    </lineage>
</organism>
<keyword evidence="1" id="KW-0812">Transmembrane</keyword>
<evidence type="ECO:0000313" key="2">
    <source>
        <dbReference type="EMBL" id="TRW95396.1"/>
    </source>
</evidence>
<evidence type="ECO:0000313" key="3">
    <source>
        <dbReference type="Proteomes" id="UP000733744"/>
    </source>
</evidence>
<keyword evidence="1" id="KW-1133">Transmembrane helix</keyword>
<gene>
    <name evidence="2" type="ORF">EKO24_010075</name>
</gene>